<evidence type="ECO:0000259" key="6">
    <source>
        <dbReference type="Pfam" id="PF01602"/>
    </source>
</evidence>
<dbReference type="Proteomes" id="UP001221142">
    <property type="component" value="Unassembled WGS sequence"/>
</dbReference>
<organism evidence="7 8">
    <name type="scientific">Roridomyces roridus</name>
    <dbReference type="NCBI Taxonomy" id="1738132"/>
    <lineage>
        <taxon>Eukaryota</taxon>
        <taxon>Fungi</taxon>
        <taxon>Dikarya</taxon>
        <taxon>Basidiomycota</taxon>
        <taxon>Agaricomycotina</taxon>
        <taxon>Agaricomycetes</taxon>
        <taxon>Agaricomycetidae</taxon>
        <taxon>Agaricales</taxon>
        <taxon>Marasmiineae</taxon>
        <taxon>Mycenaceae</taxon>
        <taxon>Roridomyces</taxon>
    </lineage>
</organism>
<feature type="compositionally biased region" description="Low complexity" evidence="5">
    <location>
        <begin position="624"/>
        <end position="638"/>
    </location>
</feature>
<dbReference type="GO" id="GO:0012505">
    <property type="term" value="C:endomembrane system"/>
    <property type="evidence" value="ECO:0007669"/>
    <property type="project" value="UniProtKB-SubCell"/>
</dbReference>
<evidence type="ECO:0000256" key="2">
    <source>
        <dbReference type="ARBA" id="ARBA00022448"/>
    </source>
</evidence>
<dbReference type="InterPro" id="IPR016024">
    <property type="entry name" value="ARM-type_fold"/>
</dbReference>
<name>A0AAD7CFQ2_9AGAR</name>
<dbReference type="AlphaFoldDB" id="A0AAD7CFQ2"/>
<keyword evidence="4" id="KW-0472">Membrane</keyword>
<dbReference type="EMBL" id="JARKIF010000002">
    <property type="protein sequence ID" value="KAJ7647590.1"/>
    <property type="molecule type" value="Genomic_DNA"/>
</dbReference>
<dbReference type="PANTHER" id="PTHR22780">
    <property type="entry name" value="ADAPTIN, ALPHA/GAMMA/EPSILON"/>
    <property type="match status" value="1"/>
</dbReference>
<feature type="region of interest" description="Disordered" evidence="5">
    <location>
        <begin position="610"/>
        <end position="638"/>
    </location>
</feature>
<dbReference type="Pfam" id="PF01602">
    <property type="entry name" value="Adaptin_N"/>
    <property type="match status" value="1"/>
</dbReference>
<keyword evidence="2" id="KW-0813">Transport</keyword>
<evidence type="ECO:0000256" key="3">
    <source>
        <dbReference type="ARBA" id="ARBA00022927"/>
    </source>
</evidence>
<gene>
    <name evidence="7" type="ORF">FB45DRAFT_893852</name>
</gene>
<feature type="domain" description="Clathrin/coatomer adaptor adaptin-like N-terminal" evidence="6">
    <location>
        <begin position="62"/>
        <end position="379"/>
    </location>
</feature>
<dbReference type="GO" id="GO:0016192">
    <property type="term" value="P:vesicle-mediated transport"/>
    <property type="evidence" value="ECO:0007669"/>
    <property type="project" value="InterPro"/>
</dbReference>
<dbReference type="InterPro" id="IPR050840">
    <property type="entry name" value="Adaptor_Complx_Large_Subunit"/>
</dbReference>
<dbReference type="Gene3D" id="1.25.10.10">
    <property type="entry name" value="Leucine-rich Repeat Variant"/>
    <property type="match status" value="1"/>
</dbReference>
<evidence type="ECO:0000256" key="4">
    <source>
        <dbReference type="ARBA" id="ARBA00023136"/>
    </source>
</evidence>
<proteinExistence type="predicted"/>
<sequence>MEIPFISSGALSRAHYILVSRVESAASPEISDSYLLKEVETTRARLRHPSLSLKDTRECLVILLYCFMSINSAALPSSSLDFALPQAVNLAEAGRKGHEKRIGYLFCAEIMSPNHELRLMLVNTLRKDLESSTTSLVCLALDNLIASPSEDVIPAVQSRLHDLLSNPSSHVRRRALLACSALSHLEPDLLRRIASKVLKRLRDTDAPVVCAALSVCVRLYKVHEATRLDVEKAVNELLQLCWSDRDKSRAVLLKILSALRSVPLLTSSFALIFEIIRTTSGSSDHPVMCAAFHLLSDANPEDLKNYQPSPAAMIRELLTSRSVNDQYIFLSCLSCLDPQLWAGTNVEIPAVLDEWEVGRVMELLDSADMQIRQKTLKILNRIDLNIVPSYYSQALRTLPDDLGIGGVSKYVCRLLEVVEIQTEGDGELYAHQLNDLFAQMEARSPRYAQHVLESAVEMVLLHLRNAPTSFQVGCATNLVTSLATSEVLFGQTMMVIISALATEYSGKLSVAPPDVLRGLSSRLPLCQVAVQDACLLAMLRISFECDQVPSEVFSRVKDLSEQSGRHIRERCEEFISFAAQKGTLEQIIRNTKSSSLPDFLQALNSHRNYDIPPTDAPVPTAPLRGRASSNGSSRSGSSQLEEFVAATHLSISKTRPTEIASSSAADLIAFNESPFISDPAADFESIWNALEDSSGARGWCDATLEDVIKQLEDMEAVSLKVISAQEPPFIGEDKILLNGAGVLRMRSSEDGGYLWRLRCEDSQLRIRVKGVLE</sequence>
<keyword evidence="8" id="KW-1185">Reference proteome</keyword>
<protein>
    <submittedName>
        <fullName evidence="7">Armadillo-type protein</fullName>
    </submittedName>
</protein>
<reference evidence="7" key="1">
    <citation type="submission" date="2023-03" db="EMBL/GenBank/DDBJ databases">
        <title>Massive genome expansion in bonnet fungi (Mycena s.s.) driven by repeated elements and novel gene families across ecological guilds.</title>
        <authorList>
            <consortium name="Lawrence Berkeley National Laboratory"/>
            <person name="Harder C.B."/>
            <person name="Miyauchi S."/>
            <person name="Viragh M."/>
            <person name="Kuo A."/>
            <person name="Thoen E."/>
            <person name="Andreopoulos B."/>
            <person name="Lu D."/>
            <person name="Skrede I."/>
            <person name="Drula E."/>
            <person name="Henrissat B."/>
            <person name="Morin E."/>
            <person name="Kohler A."/>
            <person name="Barry K."/>
            <person name="LaButti K."/>
            <person name="Morin E."/>
            <person name="Salamov A."/>
            <person name="Lipzen A."/>
            <person name="Mereny Z."/>
            <person name="Hegedus B."/>
            <person name="Baldrian P."/>
            <person name="Stursova M."/>
            <person name="Weitz H."/>
            <person name="Taylor A."/>
            <person name="Grigoriev I.V."/>
            <person name="Nagy L.G."/>
            <person name="Martin F."/>
            <person name="Kauserud H."/>
        </authorList>
    </citation>
    <scope>NUCLEOTIDE SEQUENCE</scope>
    <source>
        <strain evidence="7">9284</strain>
    </source>
</reference>
<dbReference type="InterPro" id="IPR002553">
    <property type="entry name" value="Clathrin/coatomer_adapt-like_N"/>
</dbReference>
<dbReference type="GO" id="GO:0006886">
    <property type="term" value="P:intracellular protein transport"/>
    <property type="evidence" value="ECO:0007669"/>
    <property type="project" value="InterPro"/>
</dbReference>
<evidence type="ECO:0000313" key="7">
    <source>
        <dbReference type="EMBL" id="KAJ7647590.1"/>
    </source>
</evidence>
<dbReference type="InterPro" id="IPR011989">
    <property type="entry name" value="ARM-like"/>
</dbReference>
<accession>A0AAD7CFQ2</accession>
<evidence type="ECO:0000313" key="8">
    <source>
        <dbReference type="Proteomes" id="UP001221142"/>
    </source>
</evidence>
<evidence type="ECO:0000256" key="1">
    <source>
        <dbReference type="ARBA" id="ARBA00004308"/>
    </source>
</evidence>
<keyword evidence="3" id="KW-0653">Protein transport</keyword>
<comment type="subcellular location">
    <subcellularLocation>
        <location evidence="1">Endomembrane system</location>
    </subcellularLocation>
</comment>
<dbReference type="SUPFAM" id="SSF48371">
    <property type="entry name" value="ARM repeat"/>
    <property type="match status" value="1"/>
</dbReference>
<comment type="caution">
    <text evidence="7">The sequence shown here is derived from an EMBL/GenBank/DDBJ whole genome shotgun (WGS) entry which is preliminary data.</text>
</comment>
<dbReference type="GO" id="GO:0030117">
    <property type="term" value="C:membrane coat"/>
    <property type="evidence" value="ECO:0007669"/>
    <property type="project" value="InterPro"/>
</dbReference>
<evidence type="ECO:0000256" key="5">
    <source>
        <dbReference type="SAM" id="MobiDB-lite"/>
    </source>
</evidence>